<dbReference type="PATRIC" id="fig|1618566.3.peg.234"/>
<evidence type="ECO:0000313" key="3">
    <source>
        <dbReference type="Proteomes" id="UP000034778"/>
    </source>
</evidence>
<comment type="caution">
    <text evidence="2">The sequence shown here is derived from an EMBL/GenBank/DDBJ whole genome shotgun (WGS) entry which is preliminary data.</text>
</comment>
<name>A0A0G0A247_9BACT</name>
<proteinExistence type="predicted"/>
<keyword evidence="1" id="KW-0472">Membrane</keyword>
<dbReference type="EMBL" id="LBOW01000002">
    <property type="protein sequence ID" value="KKP45221.1"/>
    <property type="molecule type" value="Genomic_DNA"/>
</dbReference>
<keyword evidence="1" id="KW-1133">Transmembrane helix</keyword>
<sequence>MKSRNNEGPAYRQAGQAVLIVLLSLSVVLIIVLYIMSRSVTDLSLSSKEEDSLRAFSAAEAGIERALILGSTGPSEIGGANFEANVSSFGQGETSVVYPVSLKSGEIAVFWFAPHQGVVGDSQFDGNQVTFCWGDSDTPVDGFAPAIELTVYYGDISNLQIARAVFDPNSARAESNGFDSVNSNCTIENEDFEFETNVNLASLGANSDLKYANVRILYNTTVAHKIGIDVTGFGLLPSQGNKVISSGSFGGANRKIEVYETYKVAPPIFENSIFSASGVVK</sequence>
<accession>A0A0G0A247</accession>
<dbReference type="Proteomes" id="UP000034778">
    <property type="component" value="Unassembled WGS sequence"/>
</dbReference>
<protein>
    <recommendedName>
        <fullName evidence="4">Type 4 fimbrial biogenesis protein PilX N-terminal domain-containing protein</fullName>
    </recommendedName>
</protein>
<dbReference type="STRING" id="1618566.UR35_C0002G0054"/>
<reference evidence="2 3" key="1">
    <citation type="journal article" date="2015" name="Nature">
        <title>rRNA introns, odd ribosomes, and small enigmatic genomes across a large radiation of phyla.</title>
        <authorList>
            <person name="Brown C.T."/>
            <person name="Hug L.A."/>
            <person name="Thomas B.C."/>
            <person name="Sharon I."/>
            <person name="Castelle C.J."/>
            <person name="Singh A."/>
            <person name="Wilkins M.J."/>
            <person name="Williams K.H."/>
            <person name="Banfield J.F."/>
        </authorList>
    </citation>
    <scope>NUCLEOTIDE SEQUENCE [LARGE SCALE GENOMIC DNA]</scope>
</reference>
<evidence type="ECO:0000256" key="1">
    <source>
        <dbReference type="SAM" id="Phobius"/>
    </source>
</evidence>
<gene>
    <name evidence="2" type="ORF">UR35_C0002G0054</name>
</gene>
<keyword evidence="1" id="KW-0812">Transmembrane</keyword>
<evidence type="ECO:0008006" key="4">
    <source>
        <dbReference type="Google" id="ProtNLM"/>
    </source>
</evidence>
<feature type="transmembrane region" description="Helical" evidence="1">
    <location>
        <begin position="14"/>
        <end position="36"/>
    </location>
</feature>
<organism evidence="2 3">
    <name type="scientific">Candidatus Woesebacteria bacterium GW2011_GWB1_33_22</name>
    <dbReference type="NCBI Taxonomy" id="1618566"/>
    <lineage>
        <taxon>Bacteria</taxon>
        <taxon>Candidatus Woeseibacteriota</taxon>
    </lineage>
</organism>
<dbReference type="AlphaFoldDB" id="A0A0G0A247"/>
<evidence type="ECO:0000313" key="2">
    <source>
        <dbReference type="EMBL" id="KKP45221.1"/>
    </source>
</evidence>